<dbReference type="SUPFAM" id="SSF53335">
    <property type="entry name" value="S-adenosyl-L-methionine-dependent methyltransferases"/>
    <property type="match status" value="1"/>
</dbReference>
<sequence length="250" mass="27797">MNRHQLLRSLHRLTRPRTYLETGVNLGHSLALSRVPSIGVDPAFTVRAELQADVHLARTTSDEFFARRRPLAHLPVGVLDLAFVDGMHLAEYALRDVVAVERFTLPTSVVVLDDMLPRTVEEADRKRRTHMWTGDVYKAAEALRRLRPDLLVLDVDTQPTGTCVVLFPDATRGGVLEGYDEWLADAVVPDPQDVPDHVLRRTRAVDPERLLASPGWARLPELRGEVRPGDSGPVREAFADLVQEAAALSG</sequence>
<evidence type="ECO:0000313" key="1">
    <source>
        <dbReference type="EMBL" id="NYG56874.1"/>
    </source>
</evidence>
<dbReference type="EMBL" id="JACCAC010000001">
    <property type="protein sequence ID" value="NYG56874.1"/>
    <property type="molecule type" value="Genomic_DNA"/>
</dbReference>
<organism evidence="1 2">
    <name type="scientific">Nocardioides perillae</name>
    <dbReference type="NCBI Taxonomy" id="1119534"/>
    <lineage>
        <taxon>Bacteria</taxon>
        <taxon>Bacillati</taxon>
        <taxon>Actinomycetota</taxon>
        <taxon>Actinomycetes</taxon>
        <taxon>Propionibacteriales</taxon>
        <taxon>Nocardioidaceae</taxon>
        <taxon>Nocardioides</taxon>
    </lineage>
</organism>
<dbReference type="Gene3D" id="3.40.50.150">
    <property type="entry name" value="Vaccinia Virus protein VP39"/>
    <property type="match status" value="1"/>
</dbReference>
<gene>
    <name evidence="1" type="ORF">BJ989_003178</name>
</gene>
<dbReference type="RefSeq" id="WP_179519058.1">
    <property type="nucleotide sequence ID" value="NZ_JACCAC010000001.1"/>
</dbReference>
<evidence type="ECO:0008006" key="3">
    <source>
        <dbReference type="Google" id="ProtNLM"/>
    </source>
</evidence>
<name>A0A7Y9RZA8_9ACTN</name>
<keyword evidence="2" id="KW-1185">Reference proteome</keyword>
<comment type="caution">
    <text evidence="1">The sequence shown here is derived from an EMBL/GenBank/DDBJ whole genome shotgun (WGS) entry which is preliminary data.</text>
</comment>
<dbReference type="Pfam" id="PF13578">
    <property type="entry name" value="Methyltransf_24"/>
    <property type="match status" value="1"/>
</dbReference>
<proteinExistence type="predicted"/>
<protein>
    <recommendedName>
        <fullName evidence="3">Methyltransferase domain-containing protein</fullName>
    </recommendedName>
</protein>
<reference evidence="1 2" key="1">
    <citation type="submission" date="2020-07" db="EMBL/GenBank/DDBJ databases">
        <title>Sequencing the genomes of 1000 actinobacteria strains.</title>
        <authorList>
            <person name="Klenk H.-P."/>
        </authorList>
    </citation>
    <scope>NUCLEOTIDE SEQUENCE [LARGE SCALE GENOMIC DNA]</scope>
    <source>
        <strain evidence="1 2">DSM 24552</strain>
    </source>
</reference>
<accession>A0A7Y9RZA8</accession>
<dbReference type="InterPro" id="IPR029063">
    <property type="entry name" value="SAM-dependent_MTases_sf"/>
</dbReference>
<dbReference type="AlphaFoldDB" id="A0A7Y9RZA8"/>
<dbReference type="Proteomes" id="UP000544110">
    <property type="component" value="Unassembled WGS sequence"/>
</dbReference>
<evidence type="ECO:0000313" key="2">
    <source>
        <dbReference type="Proteomes" id="UP000544110"/>
    </source>
</evidence>